<dbReference type="Proteomes" id="UP000603056">
    <property type="component" value="Unassembled WGS sequence"/>
</dbReference>
<comment type="caution">
    <text evidence="1">The sequence shown here is derived from an EMBL/GenBank/DDBJ whole genome shotgun (WGS) entry which is preliminary data.</text>
</comment>
<proteinExistence type="predicted"/>
<evidence type="ECO:0000313" key="1">
    <source>
        <dbReference type="EMBL" id="CAD6494311.1"/>
    </source>
</evidence>
<protein>
    <submittedName>
        <fullName evidence="1">Uncharacterized protein</fullName>
    </submittedName>
</protein>
<evidence type="ECO:0000313" key="2">
    <source>
        <dbReference type="Proteomes" id="UP000603056"/>
    </source>
</evidence>
<name>A0A811TD46_9EURY</name>
<dbReference type="AlphaFoldDB" id="A0A811TD46"/>
<accession>A0A811TD46</accession>
<sequence length="91" mass="10623">MIGTMNTAIPTNRKESNHHIYDPLSAGARFFFRMLVARFWQGDVSISQAYTHITDGICWRLLVIKTFQECLTPHELRAPGKQKRKIFIRMD</sequence>
<dbReference type="EMBL" id="CAJHIP010000057">
    <property type="protein sequence ID" value="CAD6494311.1"/>
    <property type="molecule type" value="Genomic_DNA"/>
</dbReference>
<reference evidence="1" key="1">
    <citation type="submission" date="2020-10" db="EMBL/GenBank/DDBJ databases">
        <authorList>
            <person name="Hahn C.J."/>
            <person name="Laso-Perez R."/>
            <person name="Vulcano F."/>
            <person name="Vaziourakis K.-M."/>
            <person name="Stokke R."/>
            <person name="Steen I.H."/>
            <person name="Teske A."/>
            <person name="Boetius A."/>
            <person name="Liebeke M."/>
            <person name="Amann R."/>
            <person name="Knittel K."/>
        </authorList>
    </citation>
    <scope>NUCLEOTIDE SEQUENCE</scope>
    <source>
        <strain evidence="1">Gfbio:e3339647-f889-4370-9287-4fb5cb688e4c:AG394J04_GoMArc1</strain>
    </source>
</reference>
<gene>
    <name evidence="1" type="ORF">FFODKBPE_00668</name>
</gene>
<organism evidence="1 2">
    <name type="scientific">Candidatus Argoarchaeum ethanivorans</name>
    <dbReference type="NCBI Taxonomy" id="2608793"/>
    <lineage>
        <taxon>Archaea</taxon>
        <taxon>Methanobacteriati</taxon>
        <taxon>Methanobacteriota</taxon>
        <taxon>Stenosarchaea group</taxon>
        <taxon>Methanomicrobia</taxon>
        <taxon>Methanosarcinales</taxon>
        <taxon>Methanosarcinales incertae sedis</taxon>
        <taxon>GOM Arc I cluster</taxon>
        <taxon>Candidatus Argoarchaeum</taxon>
    </lineage>
</organism>